<keyword evidence="2" id="KW-1185">Reference proteome</keyword>
<dbReference type="EMBL" id="VUOA01000021">
    <property type="protein sequence ID" value="KAA2236950.1"/>
    <property type="molecule type" value="Genomic_DNA"/>
</dbReference>
<dbReference type="Proteomes" id="UP000323142">
    <property type="component" value="Unassembled WGS sequence"/>
</dbReference>
<dbReference type="AlphaFoldDB" id="A0A5B2VES5"/>
<reference evidence="1 2" key="1">
    <citation type="submission" date="2019-09" db="EMBL/GenBank/DDBJ databases">
        <title>Salinarimonas rosea gen. nov., sp. nov., a new member of the a-2 subgroup of the Proteobacteria.</title>
        <authorList>
            <person name="Liu J."/>
        </authorList>
    </citation>
    <scope>NUCLEOTIDE SEQUENCE [LARGE SCALE GENOMIC DNA]</scope>
    <source>
        <strain evidence="1 2">BN140002</strain>
    </source>
</reference>
<dbReference type="RefSeq" id="WP_149817723.1">
    <property type="nucleotide sequence ID" value="NZ_VUOA01000021.1"/>
</dbReference>
<protein>
    <submittedName>
        <fullName evidence="1">Uncharacterized protein</fullName>
    </submittedName>
</protein>
<evidence type="ECO:0000313" key="2">
    <source>
        <dbReference type="Proteomes" id="UP000323142"/>
    </source>
</evidence>
<reference evidence="1 2" key="2">
    <citation type="submission" date="2019-09" db="EMBL/GenBank/DDBJ databases">
        <authorList>
            <person name="Jin C."/>
        </authorList>
    </citation>
    <scope>NUCLEOTIDE SEQUENCE [LARGE SCALE GENOMIC DNA]</scope>
    <source>
        <strain evidence="1 2">BN140002</strain>
    </source>
</reference>
<proteinExistence type="predicted"/>
<evidence type="ECO:0000313" key="1">
    <source>
        <dbReference type="EMBL" id="KAA2236950.1"/>
    </source>
</evidence>
<organism evidence="1 2">
    <name type="scientific">Salinarimonas soli</name>
    <dbReference type="NCBI Taxonomy" id="1638099"/>
    <lineage>
        <taxon>Bacteria</taxon>
        <taxon>Pseudomonadati</taxon>
        <taxon>Pseudomonadota</taxon>
        <taxon>Alphaproteobacteria</taxon>
        <taxon>Hyphomicrobiales</taxon>
        <taxon>Salinarimonadaceae</taxon>
        <taxon>Salinarimonas</taxon>
    </lineage>
</organism>
<comment type="caution">
    <text evidence="1">The sequence shown here is derived from an EMBL/GenBank/DDBJ whole genome shotgun (WGS) entry which is preliminary data.</text>
</comment>
<name>A0A5B2VES5_9HYPH</name>
<sequence>MHLAGQIVGRSGPVAAKAAVDLGLPMHLAFAVDCLVCISLSEVVEELLAARGVPGFGSGDGREFDWIDPYIVEPDWPALAAVAGEHSDPDAWGEWLDAQALSRPPRMAGSTL</sequence>
<gene>
    <name evidence="1" type="ORF">F0L46_11805</name>
</gene>
<accession>A0A5B2VES5</accession>
<dbReference type="OrthoDB" id="7987167at2"/>